<dbReference type="RefSeq" id="WP_264774714.1">
    <property type="nucleotide sequence ID" value="NZ_AP026560.1"/>
</dbReference>
<evidence type="ECO:0000256" key="5">
    <source>
        <dbReference type="ARBA" id="ARBA00022801"/>
    </source>
</evidence>
<dbReference type="Pfam" id="PF07927">
    <property type="entry name" value="HicA_toxin"/>
    <property type="match status" value="1"/>
</dbReference>
<dbReference type="EMBL" id="AP026560">
    <property type="protein sequence ID" value="BDP41999.1"/>
    <property type="molecule type" value="Genomic_DNA"/>
</dbReference>
<keyword evidence="4" id="KW-0255">Endonuclease</keyword>
<evidence type="ECO:0000256" key="4">
    <source>
        <dbReference type="ARBA" id="ARBA00022759"/>
    </source>
</evidence>
<dbReference type="InterPro" id="IPR012933">
    <property type="entry name" value="HicA_mRNA_interferase"/>
</dbReference>
<organism evidence="8 9">
    <name type="scientific">Deinococcus aetherius</name>
    <dbReference type="NCBI Taxonomy" id="200252"/>
    <lineage>
        <taxon>Bacteria</taxon>
        <taxon>Thermotogati</taxon>
        <taxon>Deinococcota</taxon>
        <taxon>Deinococci</taxon>
        <taxon>Deinococcales</taxon>
        <taxon>Deinococcaceae</taxon>
        <taxon>Deinococcus</taxon>
    </lineage>
</organism>
<sequence>MPRKIRDLIRDLEKAGFELRSVRGSHRKYVRGEVTVIISGNAGDDAKKYQERDVQDALRQN</sequence>
<evidence type="ECO:0000313" key="8">
    <source>
        <dbReference type="EMBL" id="BDP41999.1"/>
    </source>
</evidence>
<dbReference type="Gene3D" id="3.30.920.30">
    <property type="entry name" value="Hypothetical protein"/>
    <property type="match status" value="1"/>
</dbReference>
<comment type="similarity">
    <text evidence="1">Belongs to the HicA mRNA interferase family.</text>
</comment>
<evidence type="ECO:0000256" key="3">
    <source>
        <dbReference type="ARBA" id="ARBA00022722"/>
    </source>
</evidence>
<evidence type="ECO:0000313" key="9">
    <source>
        <dbReference type="Proteomes" id="UP001064971"/>
    </source>
</evidence>
<dbReference type="Proteomes" id="UP001064971">
    <property type="component" value="Chromosome"/>
</dbReference>
<keyword evidence="2" id="KW-1277">Toxin-antitoxin system</keyword>
<reference evidence="8" key="1">
    <citation type="submission" date="2022-07" db="EMBL/GenBank/DDBJ databases">
        <title>Complete Genome Sequence of the Radioresistant Bacterium Deinococcus aetherius ST0316, Isolated from the Air Dust collected in Lower Stratosphere above Japan.</title>
        <authorList>
            <person name="Satoh K."/>
            <person name="Hagiwara K."/>
            <person name="Katsumata K."/>
            <person name="Kubo A."/>
            <person name="Yokobori S."/>
            <person name="Yamagishi A."/>
            <person name="Oono Y."/>
            <person name="Narumi I."/>
        </authorList>
    </citation>
    <scope>NUCLEOTIDE SEQUENCE</scope>
    <source>
        <strain evidence="8">ST0316</strain>
    </source>
</reference>
<protein>
    <recommendedName>
        <fullName evidence="10">Type II toxin-antitoxin system HicA family toxin</fullName>
    </recommendedName>
</protein>
<dbReference type="SUPFAM" id="SSF54786">
    <property type="entry name" value="YcfA/nrd intein domain"/>
    <property type="match status" value="1"/>
</dbReference>
<evidence type="ECO:0008006" key="10">
    <source>
        <dbReference type="Google" id="ProtNLM"/>
    </source>
</evidence>
<evidence type="ECO:0000256" key="1">
    <source>
        <dbReference type="ARBA" id="ARBA00006620"/>
    </source>
</evidence>
<keyword evidence="5" id="KW-0378">Hydrolase</keyword>
<evidence type="ECO:0000256" key="2">
    <source>
        <dbReference type="ARBA" id="ARBA00022649"/>
    </source>
</evidence>
<name>A0ABN6RJG5_9DEIO</name>
<keyword evidence="9" id="KW-1185">Reference proteome</keyword>
<keyword evidence="7" id="KW-0346">Stress response</keyword>
<keyword evidence="3" id="KW-0540">Nuclease</keyword>
<evidence type="ECO:0000256" key="6">
    <source>
        <dbReference type="ARBA" id="ARBA00022884"/>
    </source>
</evidence>
<dbReference type="InterPro" id="IPR038570">
    <property type="entry name" value="HicA_sf"/>
</dbReference>
<gene>
    <name evidence="8" type="ORF">DAETH_19680</name>
</gene>
<proteinExistence type="inferred from homology"/>
<accession>A0ABN6RJG5</accession>
<evidence type="ECO:0000256" key="7">
    <source>
        <dbReference type="ARBA" id="ARBA00023016"/>
    </source>
</evidence>
<keyword evidence="6" id="KW-0694">RNA-binding</keyword>